<dbReference type="Proteomes" id="UP000509626">
    <property type="component" value="Chromosome"/>
</dbReference>
<organism evidence="1 2">
    <name type="scientific">Halorarum salinum</name>
    <dbReference type="NCBI Taxonomy" id="2743089"/>
    <lineage>
        <taxon>Archaea</taxon>
        <taxon>Methanobacteriati</taxon>
        <taxon>Methanobacteriota</taxon>
        <taxon>Stenosarchaea group</taxon>
        <taxon>Halobacteria</taxon>
        <taxon>Halobacteriales</taxon>
        <taxon>Haloferacaceae</taxon>
        <taxon>Halorarum</taxon>
    </lineage>
</organism>
<dbReference type="AlphaFoldDB" id="A0A7D5LBK5"/>
<evidence type="ECO:0000313" key="2">
    <source>
        <dbReference type="Proteomes" id="UP000509626"/>
    </source>
</evidence>
<sequence length="50" mass="5270">MAVTDAQDVEETASRVSVAALGSSPDRTVFTEAGNVDGWISTDVTVDLER</sequence>
<gene>
    <name evidence="1" type="ORF">HUG12_13420</name>
</gene>
<proteinExistence type="predicted"/>
<dbReference type="EMBL" id="CP058579">
    <property type="protein sequence ID" value="QLG62671.1"/>
    <property type="molecule type" value="Genomic_DNA"/>
</dbReference>
<protein>
    <submittedName>
        <fullName evidence="1">Uncharacterized protein</fullName>
    </submittedName>
</protein>
<evidence type="ECO:0000313" key="1">
    <source>
        <dbReference type="EMBL" id="QLG62671.1"/>
    </source>
</evidence>
<dbReference type="KEGG" id="halu:HUG12_13420"/>
<dbReference type="OrthoDB" id="204433at2157"/>
<reference evidence="1 2" key="1">
    <citation type="submission" date="2020-06" db="EMBL/GenBank/DDBJ databases">
        <title>NJ-3-1, isolated from saline soil.</title>
        <authorList>
            <person name="Cui H.L."/>
            <person name="Shi X."/>
        </authorList>
    </citation>
    <scope>NUCLEOTIDE SEQUENCE [LARGE SCALE GENOMIC DNA]</scope>
    <source>
        <strain evidence="1 2">NJ-3-1</strain>
    </source>
</reference>
<accession>A0A7D5LBK5</accession>
<dbReference type="GeneID" id="56038477"/>
<dbReference type="RefSeq" id="WP_179269256.1">
    <property type="nucleotide sequence ID" value="NZ_CP058579.1"/>
</dbReference>
<name>A0A7D5LBK5_9EURY</name>
<keyword evidence="2" id="KW-1185">Reference proteome</keyword>